<keyword evidence="1" id="KW-0472">Membrane</keyword>
<protein>
    <submittedName>
        <fullName evidence="2">Uncharacterized protein</fullName>
    </submittedName>
</protein>
<proteinExistence type="predicted"/>
<feature type="transmembrane region" description="Helical" evidence="1">
    <location>
        <begin position="30"/>
        <end position="53"/>
    </location>
</feature>
<dbReference type="EMBL" id="LANR01000001">
    <property type="protein sequence ID" value="KJV61706.1"/>
    <property type="molecule type" value="Genomic_DNA"/>
</dbReference>
<keyword evidence="3" id="KW-1185">Reference proteome</keyword>
<evidence type="ECO:0000313" key="3">
    <source>
        <dbReference type="Proteomes" id="UP000033556"/>
    </source>
</evidence>
<reference evidence="2 3" key="1">
    <citation type="submission" date="2015-01" db="EMBL/GenBank/DDBJ databases">
        <title>Genome Sequencing of Rickettsiales.</title>
        <authorList>
            <person name="Daugherty S.C."/>
            <person name="Su Q."/>
            <person name="Abolude K."/>
            <person name="Beier-Sexton M."/>
            <person name="Carlyon J.A."/>
            <person name="Carter R."/>
            <person name="Day N.P."/>
            <person name="Dumler S.J."/>
            <person name="Dyachenko V."/>
            <person name="Godinez A."/>
            <person name="Kurtti T.J."/>
            <person name="Lichay M."/>
            <person name="Mullins K.E."/>
            <person name="Ott S."/>
            <person name="Pappas-Brown V."/>
            <person name="Paris D.H."/>
            <person name="Patel P."/>
            <person name="Richards A.L."/>
            <person name="Sadzewicz L."/>
            <person name="Sears K."/>
            <person name="Seidman D."/>
            <person name="Sengamalay N."/>
            <person name="Stenos J."/>
            <person name="Tallon L.J."/>
            <person name="Vincent G."/>
            <person name="Fraser C.M."/>
            <person name="Munderloh U."/>
            <person name="Dunning-Hotopp J.C."/>
        </authorList>
    </citation>
    <scope>NUCLEOTIDE SEQUENCE [LARGE SCALE GENOMIC DNA]</scope>
    <source>
        <strain evidence="2 3">Ac/Pa</strain>
    </source>
</reference>
<evidence type="ECO:0000256" key="1">
    <source>
        <dbReference type="SAM" id="Phobius"/>
    </source>
</evidence>
<keyword evidence="1" id="KW-0812">Transmembrane</keyword>
<dbReference type="PATRIC" id="fig|1359164.3.peg.712"/>
<accession>A0A0F3N1E1</accession>
<name>A0A0F3N1E1_RICAM</name>
<sequence>MSCPQKRESSTLKLYLKSKIYKKKSWSKRFFLESSIYLALPWISAFAGMTLILKLSPMCDQRNDIIVDNLLIY</sequence>
<comment type="caution">
    <text evidence="2">The sequence shown here is derived from an EMBL/GenBank/DDBJ whole genome shotgun (WGS) entry which is preliminary data.</text>
</comment>
<keyword evidence="1" id="KW-1133">Transmembrane helix</keyword>
<evidence type="ECO:0000313" key="2">
    <source>
        <dbReference type="EMBL" id="KJV61706.1"/>
    </source>
</evidence>
<organism evidence="2 3">
    <name type="scientific">Rickettsia amblyommatis str. Ac/Pa</name>
    <dbReference type="NCBI Taxonomy" id="1359164"/>
    <lineage>
        <taxon>Bacteria</taxon>
        <taxon>Pseudomonadati</taxon>
        <taxon>Pseudomonadota</taxon>
        <taxon>Alphaproteobacteria</taxon>
        <taxon>Rickettsiales</taxon>
        <taxon>Rickettsiaceae</taxon>
        <taxon>Rickettsieae</taxon>
        <taxon>Rickettsia</taxon>
        <taxon>spotted fever group</taxon>
    </lineage>
</organism>
<dbReference type="Proteomes" id="UP000033556">
    <property type="component" value="Unassembled WGS sequence"/>
</dbReference>
<dbReference type="AlphaFoldDB" id="A0A0F3N1E1"/>
<gene>
    <name evidence="2" type="ORF">APHACPA_0719</name>
</gene>